<gene>
    <name evidence="2" type="ORF">PRVXT_002485</name>
</gene>
<name>A0AAU7VK77_9FIRM</name>
<dbReference type="EMBL" id="CP158367">
    <property type="protein sequence ID" value="XBX74444.1"/>
    <property type="molecule type" value="Genomic_DNA"/>
</dbReference>
<feature type="region of interest" description="Disordered" evidence="1">
    <location>
        <begin position="94"/>
        <end position="117"/>
    </location>
</feature>
<proteinExistence type="predicted"/>
<organism evidence="2">
    <name type="scientific">Proteinivorax tanatarense</name>
    <dbReference type="NCBI Taxonomy" id="1260629"/>
    <lineage>
        <taxon>Bacteria</taxon>
        <taxon>Bacillati</taxon>
        <taxon>Bacillota</taxon>
        <taxon>Clostridia</taxon>
        <taxon>Eubacteriales</taxon>
        <taxon>Proteinivoracaceae</taxon>
        <taxon>Proteinivorax</taxon>
    </lineage>
</organism>
<reference evidence="2" key="1">
    <citation type="journal article" date="2013" name="Extremophiles">
        <title>Proteinivorax tanatarense gen. nov., sp. nov., an anaerobic, haloalkaliphilic, proteolytic bacterium isolated from a decaying algal bloom, and proposal of Proteinivoraceae fam. nov.</title>
        <authorList>
            <person name="Kevbrin V."/>
            <person name="Boltyanskaya Y."/>
            <person name="Zhilina T."/>
            <person name="Kolganova T."/>
            <person name="Lavrentjeva E."/>
            <person name="Kuznetsov B."/>
        </authorList>
    </citation>
    <scope>NUCLEOTIDE SEQUENCE</scope>
    <source>
        <strain evidence="2">Z-910T</strain>
    </source>
</reference>
<protein>
    <submittedName>
        <fullName evidence="2">Uncharacterized protein</fullName>
    </submittedName>
</protein>
<dbReference type="RefSeq" id="WP_350343196.1">
    <property type="nucleotide sequence ID" value="NZ_CP158367.1"/>
</dbReference>
<reference evidence="2" key="2">
    <citation type="submission" date="2024-06" db="EMBL/GenBank/DDBJ databases">
        <authorList>
            <person name="Petrova K.O."/>
            <person name="Toshchakov S.V."/>
            <person name="Boltjanskaja Y.V."/>
            <person name="Kevbrin V."/>
        </authorList>
    </citation>
    <scope>NUCLEOTIDE SEQUENCE</scope>
    <source>
        <strain evidence="2">Z-910T</strain>
    </source>
</reference>
<evidence type="ECO:0000256" key="1">
    <source>
        <dbReference type="SAM" id="MobiDB-lite"/>
    </source>
</evidence>
<accession>A0AAU7VK77</accession>
<sequence length="117" mass="13306">MLFCVITSGKAAKKTVSHQLPKEVAPAEQLMKKRKTRRLLIEASSFMLSGKTGANFKEGKMIEVKIGKEIRVDGRELNGAVLRQIRMELIIKNPKYNQGDQKNEHIRQVKQQGYTHS</sequence>
<evidence type="ECO:0000313" key="2">
    <source>
        <dbReference type="EMBL" id="XBX74444.1"/>
    </source>
</evidence>
<dbReference type="AlphaFoldDB" id="A0AAU7VK77"/>